<name>A0A915KHP1_ROMCU</name>
<reference evidence="2" key="1">
    <citation type="submission" date="2022-11" db="UniProtKB">
        <authorList>
            <consortium name="WormBaseParasite"/>
        </authorList>
    </citation>
    <scope>IDENTIFICATION</scope>
</reference>
<dbReference type="AlphaFoldDB" id="A0A915KHP1"/>
<dbReference type="Proteomes" id="UP000887565">
    <property type="component" value="Unplaced"/>
</dbReference>
<sequence>WQAAVSKRFLREGHRVLDQWGRVVNSNGWVTVAGHAKKTRDKNMQIYSTSVFTRRAASFFVVVVRRYQVLSGEVNDQASAWVDFVKNANLCGPWGGCHREWRCLDDADVVVEGMQRLFKGVGHRLLLSNRHLCLGSCCCR</sequence>
<organism evidence="1 2">
    <name type="scientific">Romanomermis culicivorax</name>
    <name type="common">Nematode worm</name>
    <dbReference type="NCBI Taxonomy" id="13658"/>
    <lineage>
        <taxon>Eukaryota</taxon>
        <taxon>Metazoa</taxon>
        <taxon>Ecdysozoa</taxon>
        <taxon>Nematoda</taxon>
        <taxon>Enoplea</taxon>
        <taxon>Dorylaimia</taxon>
        <taxon>Mermithida</taxon>
        <taxon>Mermithoidea</taxon>
        <taxon>Mermithidae</taxon>
        <taxon>Romanomermis</taxon>
    </lineage>
</organism>
<proteinExistence type="predicted"/>
<accession>A0A915KHP1</accession>
<dbReference type="WBParaSite" id="nRc.2.0.1.t38353-RA">
    <property type="protein sequence ID" value="nRc.2.0.1.t38353-RA"/>
    <property type="gene ID" value="nRc.2.0.1.g38353"/>
</dbReference>
<evidence type="ECO:0000313" key="2">
    <source>
        <dbReference type="WBParaSite" id="nRc.2.0.1.t38353-RA"/>
    </source>
</evidence>
<evidence type="ECO:0000313" key="1">
    <source>
        <dbReference type="Proteomes" id="UP000887565"/>
    </source>
</evidence>
<protein>
    <submittedName>
        <fullName evidence="2">Uncharacterized protein</fullName>
    </submittedName>
</protein>
<keyword evidence="1" id="KW-1185">Reference proteome</keyword>